<dbReference type="CDD" id="cd16429">
    <property type="entry name" value="VirB10"/>
    <property type="match status" value="1"/>
</dbReference>
<comment type="similarity">
    <text evidence="2">Belongs to the TrbI/VirB10 family.</text>
</comment>
<dbReference type="Pfam" id="PF03743">
    <property type="entry name" value="TrbI"/>
    <property type="match status" value="1"/>
</dbReference>
<evidence type="ECO:0000313" key="9">
    <source>
        <dbReference type="EMBL" id="ANJ76627.1"/>
    </source>
</evidence>
<evidence type="ECO:0000256" key="7">
    <source>
        <dbReference type="SAM" id="Phobius"/>
    </source>
</evidence>
<protein>
    <submittedName>
        <fullName evidence="8">Bacterial conjugation TrbI-like family protein</fullName>
    </submittedName>
    <submittedName>
        <fullName evidence="9">Conjugal transfer protein TraI</fullName>
    </submittedName>
</protein>
<dbReference type="PATRIC" id="fig|190721.6.peg.5821"/>
<evidence type="ECO:0000256" key="3">
    <source>
        <dbReference type="ARBA" id="ARBA00022692"/>
    </source>
</evidence>
<geneLocation type="plasmid" evidence="10"/>
<evidence type="ECO:0000256" key="1">
    <source>
        <dbReference type="ARBA" id="ARBA00004167"/>
    </source>
</evidence>
<dbReference type="OrthoDB" id="9766860at2"/>
<geneLocation type="plasmid" evidence="8">
    <name>unnamed</name>
</geneLocation>
<feature type="region of interest" description="Disordered" evidence="6">
    <location>
        <begin position="86"/>
        <end position="131"/>
    </location>
</feature>
<dbReference type="Proteomes" id="UP000077927">
    <property type="component" value="Plasmid unnamed"/>
</dbReference>
<feature type="transmembrane region" description="Helical" evidence="7">
    <location>
        <begin position="28"/>
        <end position="46"/>
    </location>
</feature>
<keyword evidence="5 7" id="KW-0472">Membrane</keyword>
<evidence type="ECO:0000256" key="4">
    <source>
        <dbReference type="ARBA" id="ARBA00022989"/>
    </source>
</evidence>
<proteinExistence type="inferred from homology"/>
<evidence type="ECO:0000256" key="5">
    <source>
        <dbReference type="ARBA" id="ARBA00023136"/>
    </source>
</evidence>
<dbReference type="EMBL" id="CP012607">
    <property type="protein sequence ID" value="ANH77028.1"/>
    <property type="molecule type" value="Genomic_DNA"/>
</dbReference>
<reference evidence="8 10" key="1">
    <citation type="submission" date="2015-09" db="EMBL/GenBank/DDBJ databases">
        <authorList>
            <person name="Xu Y."/>
            <person name="Nagy A."/>
            <person name="Liu N.T."/>
            <person name="Nou X."/>
        </authorList>
    </citation>
    <scope>NUCLEOTIDE SEQUENCE [LARGE SCALE GENOMIC DNA]</scope>
    <source>
        <strain evidence="8 10">FC1138</strain>
        <plasmid evidence="10">Plasmid</plasmid>
        <plasmid evidence="8">unnamed</plasmid>
    </source>
</reference>
<evidence type="ECO:0000256" key="6">
    <source>
        <dbReference type="SAM" id="MobiDB-lite"/>
    </source>
</evidence>
<gene>
    <name evidence="9" type="ORF">A9Y76_28900</name>
    <name evidence="8" type="ORF">ACS15_5866</name>
</gene>
<feature type="compositionally biased region" description="Pro residues" evidence="6">
    <location>
        <begin position="94"/>
        <end position="107"/>
    </location>
</feature>
<keyword evidence="3 7" id="KW-0812">Transmembrane</keyword>
<keyword evidence="4 7" id="KW-1133">Transmembrane helix</keyword>
<dbReference type="Gene3D" id="2.40.128.260">
    <property type="entry name" value="Type IV secretion system, VirB10/TraB/TrbI"/>
    <property type="match status" value="1"/>
</dbReference>
<name>A0A192A8J3_9RALS</name>
<organism evidence="9 11">
    <name type="scientific">Ralstonia insidiosa</name>
    <dbReference type="NCBI Taxonomy" id="190721"/>
    <lineage>
        <taxon>Bacteria</taxon>
        <taxon>Pseudomonadati</taxon>
        <taxon>Pseudomonadota</taxon>
        <taxon>Betaproteobacteria</taxon>
        <taxon>Burkholderiales</taxon>
        <taxon>Burkholderiaceae</taxon>
        <taxon>Ralstonia</taxon>
    </lineage>
</organism>
<dbReference type="InterPro" id="IPR005498">
    <property type="entry name" value="T4SS_VirB10/TraB/TrbI"/>
</dbReference>
<dbReference type="InterPro" id="IPR042217">
    <property type="entry name" value="T4SS_VirB10/TrbI"/>
</dbReference>
<evidence type="ECO:0000256" key="2">
    <source>
        <dbReference type="ARBA" id="ARBA00010265"/>
    </source>
</evidence>
<dbReference type="EMBL" id="CP016025">
    <property type="protein sequence ID" value="ANJ76627.1"/>
    <property type="molecule type" value="Genomic_DNA"/>
</dbReference>
<geneLocation type="plasmid" evidence="9">
    <name>pRI-2</name>
</geneLocation>
<reference evidence="9" key="2">
    <citation type="submission" date="2016-06" db="EMBL/GenBank/DDBJ databases">
        <authorList>
            <person name="Kjaerup R.B."/>
            <person name="Dalgaard T.S."/>
            <person name="Juul-Madsen H.R."/>
        </authorList>
    </citation>
    <scope>NUCLEOTIDE SEQUENCE [LARGE SCALE GENOMIC DNA]</scope>
    <source>
        <strain evidence="9">ATCC 49129</strain>
        <plasmid evidence="9">pRI-2</plasmid>
    </source>
</reference>
<comment type="subcellular location">
    <subcellularLocation>
        <location evidence="1">Membrane</location>
        <topology evidence="1">Single-pass membrane protein</topology>
    </subcellularLocation>
</comment>
<sequence>MATPDRNAAPMTNEPAPRVRVRRGLAKTISIFFGATILSIVFVRYFTHPRETADQRARREQLEQLAKEQPASGDALAQKLENQFTRAQTEHPAPVAPAAPKTPPSGPVPNGMVGGASSPAGLPGGAPGFQEGLTPEQRLALQRASQENDAMAVVSYGDREQGAAASAGTNPISDYIAALQRQHADKRTAPGEAGTPAIQAQLAALAAANSQSQNTPGSATNARHVAWQGQQTNQGQSATLTPQAAESPFMVMPGTPIPVVLNQGVNSDMPGQYSATVDRDIYDSISGSCRLIAKGTRIVGASNSDVAIGQERMQMGAALMIFRNGASMVLDGLNGADPNGEAGVSADVNNHFFKIFGSTFLIAGIAQYIGRNQSQPTGTTLNINGGGGATGLTSAAGQAVSQTTQTILQRNSNIQPTLRLDPGQKLVFITKAPIRIPPNTVAGECYQ</sequence>
<dbReference type="Proteomes" id="UP000078572">
    <property type="component" value="Plasmid pRI-2"/>
</dbReference>
<dbReference type="GeneID" id="61530038"/>
<evidence type="ECO:0000313" key="11">
    <source>
        <dbReference type="Proteomes" id="UP000078572"/>
    </source>
</evidence>
<dbReference type="GO" id="GO:0016020">
    <property type="term" value="C:membrane"/>
    <property type="evidence" value="ECO:0007669"/>
    <property type="project" value="UniProtKB-SubCell"/>
</dbReference>
<dbReference type="KEGG" id="rin:ACS15_5866"/>
<reference evidence="11" key="3">
    <citation type="submission" date="2016-06" db="EMBL/GenBank/DDBJ databases">
        <authorList>
            <person name="Xu Y."/>
            <person name="Nagy A."/>
            <person name="Yan X."/>
            <person name="Kim S.W."/>
            <person name="Haley B."/>
            <person name="Liu N.T."/>
            <person name="Nou X."/>
        </authorList>
    </citation>
    <scope>NUCLEOTIDE SEQUENCE [LARGE SCALE GENOMIC DNA]</scope>
    <source>
        <strain evidence="11">ATCC 49129</strain>
        <plasmid evidence="11">pri-2</plasmid>
    </source>
</reference>
<keyword evidence="11" id="KW-1185">Reference proteome</keyword>
<dbReference type="AlphaFoldDB" id="A0A192A8J3"/>
<keyword evidence="9" id="KW-0614">Plasmid</keyword>
<dbReference type="RefSeq" id="WP_004636228.1">
    <property type="nucleotide sequence ID" value="NZ_CP012607.1"/>
</dbReference>
<evidence type="ECO:0000313" key="8">
    <source>
        <dbReference type="EMBL" id="ANH77028.1"/>
    </source>
</evidence>
<accession>A0A192A8J3</accession>
<evidence type="ECO:0000313" key="10">
    <source>
        <dbReference type="Proteomes" id="UP000077927"/>
    </source>
</evidence>
<geneLocation type="plasmid" evidence="11">
    <name>pri-2</name>
</geneLocation>